<keyword evidence="5" id="KW-0479">Metal-binding</keyword>
<evidence type="ECO:0000313" key="7">
    <source>
        <dbReference type="Proteomes" id="UP000255234"/>
    </source>
</evidence>
<dbReference type="GO" id="GO:0035999">
    <property type="term" value="P:tetrahydrofolate interconversion"/>
    <property type="evidence" value="ECO:0007669"/>
    <property type="project" value="TreeGrafter"/>
</dbReference>
<accession>A0A378NW06</accession>
<comment type="similarity">
    <text evidence="1 5">Belongs to the 5-formyltetrahydrofolate cyclo-ligase family.</text>
</comment>
<evidence type="ECO:0000313" key="6">
    <source>
        <dbReference type="EMBL" id="STY72035.1"/>
    </source>
</evidence>
<comment type="cofactor">
    <cofactor evidence="5">
        <name>Mg(2+)</name>
        <dbReference type="ChEBI" id="CHEBI:18420"/>
    </cofactor>
</comment>
<gene>
    <name evidence="6" type="primary">yqgN</name>
    <name evidence="6" type="ORF">NCTC10571_02225</name>
</gene>
<protein>
    <recommendedName>
        <fullName evidence="5">5-formyltetrahydrofolate cyclo-ligase</fullName>
        <ecNumber evidence="5">6.3.3.2</ecNumber>
    </recommendedName>
</protein>
<dbReference type="InterPro" id="IPR024185">
    <property type="entry name" value="FTHF_cligase-like_sf"/>
</dbReference>
<evidence type="ECO:0000256" key="4">
    <source>
        <dbReference type="PIRSR" id="PIRSR006806-1"/>
    </source>
</evidence>
<evidence type="ECO:0000256" key="5">
    <source>
        <dbReference type="RuleBase" id="RU361279"/>
    </source>
</evidence>
<dbReference type="EC" id="6.3.3.2" evidence="5"/>
<dbReference type="GO" id="GO:0005524">
    <property type="term" value="F:ATP binding"/>
    <property type="evidence" value="ECO:0007669"/>
    <property type="project" value="UniProtKB-KW"/>
</dbReference>
<keyword evidence="5" id="KW-0460">Magnesium</keyword>
<dbReference type="Pfam" id="PF01812">
    <property type="entry name" value="5-FTHF_cyc-lig"/>
    <property type="match status" value="1"/>
</dbReference>
<keyword evidence="3 4" id="KW-0067">ATP-binding</keyword>
<reference evidence="6 7" key="1">
    <citation type="submission" date="2018-06" db="EMBL/GenBank/DDBJ databases">
        <authorList>
            <consortium name="Pathogen Informatics"/>
            <person name="Doyle S."/>
        </authorList>
    </citation>
    <scope>NUCLEOTIDE SEQUENCE [LARGE SCALE GENOMIC DNA]</scope>
    <source>
        <strain evidence="6 7">NCTC10571</strain>
    </source>
</reference>
<dbReference type="PIRSF" id="PIRSF006806">
    <property type="entry name" value="FTHF_cligase"/>
    <property type="match status" value="1"/>
</dbReference>
<dbReference type="Proteomes" id="UP000255234">
    <property type="component" value="Unassembled WGS sequence"/>
</dbReference>
<name>A0A378NW06_9FIRM</name>
<dbReference type="SUPFAM" id="SSF100950">
    <property type="entry name" value="NagB/RpiA/CoA transferase-like"/>
    <property type="match status" value="1"/>
</dbReference>
<keyword evidence="2 4" id="KW-0547">Nucleotide-binding</keyword>
<dbReference type="AlphaFoldDB" id="A0A378NW06"/>
<feature type="binding site" evidence="4">
    <location>
        <begin position="140"/>
        <end position="148"/>
    </location>
    <ligand>
        <name>ATP</name>
        <dbReference type="ChEBI" id="CHEBI:30616"/>
    </ligand>
</feature>
<proteinExistence type="inferred from homology"/>
<feature type="binding site" evidence="4">
    <location>
        <begin position="9"/>
        <end position="13"/>
    </location>
    <ligand>
        <name>ATP</name>
        <dbReference type="ChEBI" id="CHEBI:30616"/>
    </ligand>
</feature>
<dbReference type="GO" id="GO:0009396">
    <property type="term" value="P:folic acid-containing compound biosynthetic process"/>
    <property type="evidence" value="ECO:0007669"/>
    <property type="project" value="TreeGrafter"/>
</dbReference>
<feature type="binding site" evidence="4">
    <location>
        <position position="60"/>
    </location>
    <ligand>
        <name>substrate</name>
    </ligand>
</feature>
<dbReference type="RefSeq" id="WP_115152129.1">
    <property type="nucleotide sequence ID" value="NZ_UGPP01000001.1"/>
</dbReference>
<dbReference type="EMBL" id="UGPP01000001">
    <property type="protein sequence ID" value="STY72035.1"/>
    <property type="molecule type" value="Genomic_DNA"/>
</dbReference>
<evidence type="ECO:0000256" key="2">
    <source>
        <dbReference type="ARBA" id="ARBA00022741"/>
    </source>
</evidence>
<organism evidence="6 7">
    <name type="scientific">Megamonas hypermegale</name>
    <dbReference type="NCBI Taxonomy" id="158847"/>
    <lineage>
        <taxon>Bacteria</taxon>
        <taxon>Bacillati</taxon>
        <taxon>Bacillota</taxon>
        <taxon>Negativicutes</taxon>
        <taxon>Selenomonadales</taxon>
        <taxon>Selenomonadaceae</taxon>
        <taxon>Megamonas</taxon>
    </lineage>
</organism>
<dbReference type="InterPro" id="IPR037171">
    <property type="entry name" value="NagB/RpiA_transferase-like"/>
</dbReference>
<dbReference type="GO" id="GO:0046872">
    <property type="term" value="F:metal ion binding"/>
    <property type="evidence" value="ECO:0007669"/>
    <property type="project" value="UniProtKB-KW"/>
</dbReference>
<dbReference type="InterPro" id="IPR002698">
    <property type="entry name" value="FTHF_cligase"/>
</dbReference>
<dbReference type="GO" id="GO:0030272">
    <property type="term" value="F:5-formyltetrahydrofolate cyclo-ligase activity"/>
    <property type="evidence" value="ECO:0007669"/>
    <property type="project" value="UniProtKB-EC"/>
</dbReference>
<comment type="catalytic activity">
    <reaction evidence="5">
        <text>(6S)-5-formyl-5,6,7,8-tetrahydrofolate + ATP = (6R)-5,10-methenyltetrahydrofolate + ADP + phosphate</text>
        <dbReference type="Rhea" id="RHEA:10488"/>
        <dbReference type="ChEBI" id="CHEBI:30616"/>
        <dbReference type="ChEBI" id="CHEBI:43474"/>
        <dbReference type="ChEBI" id="CHEBI:57455"/>
        <dbReference type="ChEBI" id="CHEBI:57457"/>
        <dbReference type="ChEBI" id="CHEBI:456216"/>
        <dbReference type="EC" id="6.3.3.2"/>
    </reaction>
</comment>
<dbReference type="PANTHER" id="PTHR23407:SF1">
    <property type="entry name" value="5-FORMYLTETRAHYDROFOLATE CYCLO-LIGASE"/>
    <property type="match status" value="1"/>
</dbReference>
<evidence type="ECO:0000256" key="1">
    <source>
        <dbReference type="ARBA" id="ARBA00010638"/>
    </source>
</evidence>
<dbReference type="Gene3D" id="3.40.50.10420">
    <property type="entry name" value="NagB/RpiA/CoA transferase-like"/>
    <property type="match status" value="1"/>
</dbReference>
<sequence>MLTQLTNNKKVQRKELLAKRRALTLIQKNEYSAVITKKIVELEEYKNSQICFLYASMPDEFQTKELIVNALKAGKQICLPYITDKNMKIMQATLIKSLDELVVGAYNILTVKEENLRIVKPQDIDFILVPAVGLDKKGYRLGMGGGYYDRYLVKAINAKKIAAVYDCQLVDEVIKDDYDIKVDMILTENTTIKYR</sequence>
<dbReference type="NCBIfam" id="TIGR02727">
    <property type="entry name" value="MTHFS_bact"/>
    <property type="match status" value="1"/>
</dbReference>
<keyword evidence="6" id="KW-0436">Ligase</keyword>
<dbReference type="PANTHER" id="PTHR23407">
    <property type="entry name" value="ATPASE INHIBITOR/5-FORMYLTETRAHYDROFOLATE CYCLO-LIGASE"/>
    <property type="match status" value="1"/>
</dbReference>
<evidence type="ECO:0000256" key="3">
    <source>
        <dbReference type="ARBA" id="ARBA00022840"/>
    </source>
</evidence>